<feature type="signal peptide" evidence="1">
    <location>
        <begin position="1"/>
        <end position="23"/>
    </location>
</feature>
<reference evidence="6" key="1">
    <citation type="submission" date="2015-04" db="EMBL/GenBank/DDBJ databases">
        <title>Genome sequence of Mycobacterium arupense GUC1.</title>
        <authorList>
            <person name="Greninger A.L."/>
            <person name="Cunningham G."/>
            <person name="Chiu C.Y."/>
            <person name="Miller S."/>
        </authorList>
    </citation>
    <scope>NUCLEOTIDE SEQUENCE [LARGE SCALE GENOMIC DNA]</scope>
    <source>
        <strain evidence="6">GUC1</strain>
    </source>
</reference>
<feature type="domain" description="PE-PPE" evidence="2">
    <location>
        <begin position="76"/>
        <end position="157"/>
    </location>
</feature>
<comment type="caution">
    <text evidence="3">The sequence shown here is derived from an EMBL/GenBank/DDBJ whole genome shotgun (WGS) entry which is preliminary data.</text>
</comment>
<reference evidence="3" key="2">
    <citation type="submission" date="2015-04" db="EMBL/GenBank/DDBJ databases">
        <title>Genome sequence of Mycobacterium arupense strain GUC1.</title>
        <authorList>
            <person name="Greninger A.L."/>
            <person name="Cunningham G."/>
            <person name="Chiu C.Y."/>
            <person name="Miller S."/>
        </authorList>
    </citation>
    <scope>NUCLEOTIDE SEQUENCE</scope>
    <source>
        <strain evidence="3">GUC1</strain>
    </source>
</reference>
<evidence type="ECO:0000259" key="2">
    <source>
        <dbReference type="Pfam" id="PF08237"/>
    </source>
</evidence>
<reference evidence="5 8" key="4">
    <citation type="submission" date="2018-09" db="EMBL/GenBank/DDBJ databases">
        <title>Metagenome Assembled Genomes from an Advanced Water Purification Facility.</title>
        <authorList>
            <person name="Stamps B.W."/>
            <person name="Spear J.R."/>
        </authorList>
    </citation>
    <scope>NUCLEOTIDE SEQUENCE [LARGE SCALE GENOMIC DNA]</scope>
    <source>
        <strain evidence="5">Bin_29_2</strain>
    </source>
</reference>
<dbReference type="EMBL" id="SSGD01000065">
    <property type="protein sequence ID" value="TXI55655.1"/>
    <property type="molecule type" value="Genomic_DNA"/>
</dbReference>
<dbReference type="InterPro" id="IPR013228">
    <property type="entry name" value="PE-PPE_C"/>
</dbReference>
<protein>
    <submittedName>
        <fullName evidence="3">PE family protein</fullName>
    </submittedName>
    <submittedName>
        <fullName evidence="5">PE-PPE domain-containing protein</fullName>
    </submittedName>
</protein>
<gene>
    <name evidence="4" type="ORF">BST15_11635</name>
    <name evidence="5" type="ORF">E6Q54_12270</name>
    <name evidence="3" type="ORF">WR43_14575</name>
</gene>
<organism evidence="3 6">
    <name type="scientific">Mycolicibacter arupensis</name>
    <dbReference type="NCBI Taxonomy" id="342002"/>
    <lineage>
        <taxon>Bacteria</taxon>
        <taxon>Bacillati</taxon>
        <taxon>Actinomycetota</taxon>
        <taxon>Actinomycetes</taxon>
        <taxon>Mycobacteriales</taxon>
        <taxon>Mycobacteriaceae</taxon>
        <taxon>Mycolicibacter</taxon>
    </lineage>
</organism>
<keyword evidence="7" id="KW-1185">Reference proteome</keyword>
<sequence length="253" mass="27047">MKQLIFGAALCGAALAFAGAANAANDRQYDFLYGSTDALVLGPTGISTPGAGYISNGIDLYLGPLGYEGNSASTLPLTLPNSWDFFQSVPLGQTILVDSIVADFNAGEMGCDALGVCSDPLTIFTYSQSSLIASYAQEQLVEAGVPTDALRFVMLGANPAAVPNDLYPTEVFNIQGDIYADTLGRNWWELLFTNTGWQEIFYGLALHQVYLGLTPEQIDSATSVVDGMTTYNEIPMLDSSELWQALVNTFFGV</sequence>
<name>A0A0F5MUD3_9MYCO</name>
<dbReference type="EMBL" id="LASW01000071">
    <property type="protein sequence ID" value="KKB98423.1"/>
    <property type="molecule type" value="Genomic_DNA"/>
</dbReference>
<dbReference type="AlphaFoldDB" id="A0A0F5MUD3"/>
<evidence type="ECO:0000313" key="6">
    <source>
        <dbReference type="Proteomes" id="UP000034416"/>
    </source>
</evidence>
<reference evidence="4 7" key="3">
    <citation type="submission" date="2016-12" db="EMBL/GenBank/DDBJ databases">
        <title>The new phylogeny of genus Mycobacterium.</title>
        <authorList>
            <person name="Tortoli E."/>
            <person name="Trovato A."/>
            <person name="Cirillo D.M."/>
        </authorList>
    </citation>
    <scope>NUCLEOTIDE SEQUENCE [LARGE SCALE GENOMIC DNA]</scope>
    <source>
        <strain evidence="4 7">DSM 44942</strain>
    </source>
</reference>
<dbReference type="STRING" id="342002.BST15_11635"/>
<proteinExistence type="predicted"/>
<dbReference type="OrthoDB" id="4761283at2"/>
<feature type="chain" id="PRO_5044542208" evidence="1">
    <location>
        <begin position="24"/>
        <end position="253"/>
    </location>
</feature>
<dbReference type="Proteomes" id="UP000192327">
    <property type="component" value="Unassembled WGS sequence"/>
</dbReference>
<evidence type="ECO:0000313" key="8">
    <source>
        <dbReference type="Proteomes" id="UP000321797"/>
    </source>
</evidence>
<accession>A0A0F5MUD3</accession>
<dbReference type="PATRIC" id="fig|342002.3.peg.3693"/>
<evidence type="ECO:0000313" key="7">
    <source>
        <dbReference type="Proteomes" id="UP000192327"/>
    </source>
</evidence>
<evidence type="ECO:0000313" key="5">
    <source>
        <dbReference type="EMBL" id="TXI55655.1"/>
    </source>
</evidence>
<evidence type="ECO:0000256" key="1">
    <source>
        <dbReference type="SAM" id="SignalP"/>
    </source>
</evidence>
<dbReference type="Proteomes" id="UP000321797">
    <property type="component" value="Unassembled WGS sequence"/>
</dbReference>
<keyword evidence="1" id="KW-0732">Signal</keyword>
<evidence type="ECO:0000313" key="3">
    <source>
        <dbReference type="EMBL" id="KKB98423.1"/>
    </source>
</evidence>
<dbReference type="EMBL" id="MVHH01000021">
    <property type="protein sequence ID" value="OQZ96845.1"/>
    <property type="molecule type" value="Genomic_DNA"/>
</dbReference>
<evidence type="ECO:0000313" key="4">
    <source>
        <dbReference type="EMBL" id="OQZ96845.1"/>
    </source>
</evidence>
<dbReference type="Pfam" id="PF08237">
    <property type="entry name" value="PE-PPE"/>
    <property type="match status" value="1"/>
</dbReference>
<dbReference type="RefSeq" id="WP_046190335.1">
    <property type="nucleotide sequence ID" value="NZ_JACKUJ010000045.1"/>
</dbReference>
<dbReference type="Proteomes" id="UP000034416">
    <property type="component" value="Unassembled WGS sequence"/>
</dbReference>